<feature type="transmembrane region" description="Helical" evidence="9">
    <location>
        <begin position="44"/>
        <end position="67"/>
    </location>
</feature>
<dbReference type="EMBL" id="JH687398">
    <property type="protein sequence ID" value="EIM80526.1"/>
    <property type="molecule type" value="Genomic_DNA"/>
</dbReference>
<feature type="transmembrane region" description="Helical" evidence="9">
    <location>
        <begin position="183"/>
        <end position="202"/>
    </location>
</feature>
<dbReference type="eggNOG" id="KOG1484">
    <property type="taxonomic scope" value="Eukaryota"/>
</dbReference>
<dbReference type="InterPro" id="IPR045316">
    <property type="entry name" value="Msc2-like"/>
</dbReference>
<dbReference type="RefSeq" id="XP_007310637.1">
    <property type="nucleotide sequence ID" value="XM_007310575.1"/>
</dbReference>
<evidence type="ECO:0000256" key="2">
    <source>
        <dbReference type="ARBA" id="ARBA00008873"/>
    </source>
</evidence>
<comment type="subcellular location">
    <subcellularLocation>
        <location evidence="1">Membrane</location>
        <topology evidence="1">Multi-pass membrane protein</topology>
    </subcellularLocation>
</comment>
<evidence type="ECO:0000256" key="9">
    <source>
        <dbReference type="SAM" id="Phobius"/>
    </source>
</evidence>
<dbReference type="KEGG" id="shs:STEHIDRAFT_126056"/>
<dbReference type="OrthoDB" id="78669at2759"/>
<evidence type="ECO:0000256" key="7">
    <source>
        <dbReference type="ARBA" id="ARBA00023136"/>
    </source>
</evidence>
<proteinExistence type="inferred from homology"/>
<evidence type="ECO:0000313" key="11">
    <source>
        <dbReference type="EMBL" id="EIM80526.1"/>
    </source>
</evidence>
<comment type="similarity">
    <text evidence="2">Belongs to the cation diffusion facilitator (CDF) transporter (TC 2.A.4) family. SLC30A subfamily.</text>
</comment>
<dbReference type="InterPro" id="IPR002524">
    <property type="entry name" value="Cation_efflux"/>
</dbReference>
<organism evidence="11 12">
    <name type="scientific">Stereum hirsutum (strain FP-91666)</name>
    <name type="common">White-rot fungus</name>
    <dbReference type="NCBI Taxonomy" id="721885"/>
    <lineage>
        <taxon>Eukaryota</taxon>
        <taxon>Fungi</taxon>
        <taxon>Dikarya</taxon>
        <taxon>Basidiomycota</taxon>
        <taxon>Agaricomycotina</taxon>
        <taxon>Agaricomycetes</taxon>
        <taxon>Russulales</taxon>
        <taxon>Stereaceae</taxon>
        <taxon>Stereum</taxon>
    </lineage>
</organism>
<feature type="transmembrane region" description="Helical" evidence="9">
    <location>
        <begin position="152"/>
        <end position="171"/>
    </location>
</feature>
<evidence type="ECO:0000256" key="3">
    <source>
        <dbReference type="ARBA" id="ARBA00022448"/>
    </source>
</evidence>
<feature type="transmembrane region" description="Helical" evidence="9">
    <location>
        <begin position="6"/>
        <end position="23"/>
    </location>
</feature>
<evidence type="ECO:0000259" key="10">
    <source>
        <dbReference type="Pfam" id="PF01545"/>
    </source>
</evidence>
<feature type="transmembrane region" description="Helical" evidence="9">
    <location>
        <begin position="121"/>
        <end position="140"/>
    </location>
</feature>
<evidence type="ECO:0000256" key="4">
    <source>
        <dbReference type="ARBA" id="ARBA00022692"/>
    </source>
</evidence>
<dbReference type="InterPro" id="IPR027469">
    <property type="entry name" value="Cation_efflux_TMD_sf"/>
</dbReference>
<dbReference type="GO" id="GO:0006882">
    <property type="term" value="P:intracellular zinc ion homeostasis"/>
    <property type="evidence" value="ECO:0007669"/>
    <property type="project" value="InterPro"/>
</dbReference>
<dbReference type="AlphaFoldDB" id="R7RYP0"/>
<protein>
    <submittedName>
        <fullName evidence="11">Cation efflux protein</fullName>
    </submittedName>
</protein>
<sequence length="755" mass="83300">MQGVGAFWVIMRLLACIGLGVMVREAYTGGLGKLASAIRYVDRPVVAVTSVTTFVQQASLVIVLSQLPPSRALVYTRFATVWSKALVSSTSTLQRMSILASLSLSFASDSGFSIENVRNTLPGYMALFFYTLSVNVMEYLRQDSATRSTTRASTTLGTIGASLLGLILYATREIMTSPPPSPVVPLSSLLIIPLLSYCCYSMSSTQGEYVSLEISYNATWVLSTSVGFFVFSRTPSWTDIAIAATLLGGIYRSQPQSSRYKALSITREARSYLKSIMENSESRKIFYFLLLNLCYMMVQMLYGIWTNSLGLISDAIHMGFDCLAIAVGLLASVMATWPPNERFTYGYARIETLSGFANGIFLVLISIFIIFEAIERLLDPPEMNTNQLLLVSSLGLGVNLFGMFAMGGHHHGHSHGHSHGHEHEHDHLHGHEHHDEHAHHHHAEESQHEHSHGDIHVHEHEHSCDHSHDHEGHDHEHEHAHSHEHGHAHSHYHEDDHHGHDHGPSAHVHRPSISLNESPSPSRGSIPRPLAISPHNFGPASHSSDEFMEVPSLHDSVKSPITPSYRFGHDEHFATHEHSQHKANLHDHSHIHDHHSHEGHSHNMRGVFLHVMADTLGSLGVIISTLLIQFYGWTGFDPIASLFIAILIAASVIPLIIDTGKVLALDVSERDASIGDALSQLSSIDGLMSYTSPQFWPKDSSSLIGSIHIQQTASSSSKYPGALDRITEGVDSLLRKKIPGLEELTIQVEEADIKL</sequence>
<name>R7RYP0_STEHR</name>
<dbReference type="GO" id="GO:1904257">
    <property type="term" value="P:zinc ion import into Golgi lumen"/>
    <property type="evidence" value="ECO:0007669"/>
    <property type="project" value="TreeGrafter"/>
</dbReference>
<evidence type="ECO:0000256" key="6">
    <source>
        <dbReference type="ARBA" id="ARBA00023065"/>
    </source>
</evidence>
<dbReference type="Pfam" id="PF01545">
    <property type="entry name" value="Cation_efflux"/>
    <property type="match status" value="2"/>
</dbReference>
<feature type="domain" description="Cation efflux protein transmembrane" evidence="10">
    <location>
        <begin position="592"/>
        <end position="663"/>
    </location>
</feature>
<dbReference type="NCBIfam" id="TIGR01297">
    <property type="entry name" value="CDF"/>
    <property type="match status" value="2"/>
</dbReference>
<feature type="transmembrane region" description="Helical" evidence="9">
    <location>
        <begin position="386"/>
        <end position="406"/>
    </location>
</feature>
<dbReference type="GO" id="GO:0031410">
    <property type="term" value="C:cytoplasmic vesicle"/>
    <property type="evidence" value="ECO:0007669"/>
    <property type="project" value="TreeGrafter"/>
</dbReference>
<evidence type="ECO:0000256" key="8">
    <source>
        <dbReference type="SAM" id="MobiDB-lite"/>
    </source>
</evidence>
<dbReference type="Proteomes" id="UP000053927">
    <property type="component" value="Unassembled WGS sequence"/>
</dbReference>
<keyword evidence="3" id="KW-0813">Transport</keyword>
<keyword evidence="12" id="KW-1185">Reference proteome</keyword>
<feature type="transmembrane region" description="Helical" evidence="9">
    <location>
        <begin position="356"/>
        <end position="374"/>
    </location>
</feature>
<dbReference type="PANTHER" id="PTHR45755">
    <property type="match status" value="1"/>
</dbReference>
<reference evidence="12" key="1">
    <citation type="journal article" date="2012" name="Science">
        <title>The Paleozoic origin of enzymatic lignin decomposition reconstructed from 31 fungal genomes.</title>
        <authorList>
            <person name="Floudas D."/>
            <person name="Binder M."/>
            <person name="Riley R."/>
            <person name="Barry K."/>
            <person name="Blanchette R.A."/>
            <person name="Henrissat B."/>
            <person name="Martinez A.T."/>
            <person name="Otillar R."/>
            <person name="Spatafora J.W."/>
            <person name="Yadav J.S."/>
            <person name="Aerts A."/>
            <person name="Benoit I."/>
            <person name="Boyd A."/>
            <person name="Carlson A."/>
            <person name="Copeland A."/>
            <person name="Coutinho P.M."/>
            <person name="de Vries R.P."/>
            <person name="Ferreira P."/>
            <person name="Findley K."/>
            <person name="Foster B."/>
            <person name="Gaskell J."/>
            <person name="Glotzer D."/>
            <person name="Gorecki P."/>
            <person name="Heitman J."/>
            <person name="Hesse C."/>
            <person name="Hori C."/>
            <person name="Igarashi K."/>
            <person name="Jurgens J.A."/>
            <person name="Kallen N."/>
            <person name="Kersten P."/>
            <person name="Kohler A."/>
            <person name="Kuees U."/>
            <person name="Kumar T.K.A."/>
            <person name="Kuo A."/>
            <person name="LaButti K."/>
            <person name="Larrondo L.F."/>
            <person name="Lindquist E."/>
            <person name="Ling A."/>
            <person name="Lombard V."/>
            <person name="Lucas S."/>
            <person name="Lundell T."/>
            <person name="Martin R."/>
            <person name="McLaughlin D.J."/>
            <person name="Morgenstern I."/>
            <person name="Morin E."/>
            <person name="Murat C."/>
            <person name="Nagy L.G."/>
            <person name="Nolan M."/>
            <person name="Ohm R.A."/>
            <person name="Patyshakuliyeva A."/>
            <person name="Rokas A."/>
            <person name="Ruiz-Duenas F.J."/>
            <person name="Sabat G."/>
            <person name="Salamov A."/>
            <person name="Samejima M."/>
            <person name="Schmutz J."/>
            <person name="Slot J.C."/>
            <person name="St John F."/>
            <person name="Stenlid J."/>
            <person name="Sun H."/>
            <person name="Sun S."/>
            <person name="Syed K."/>
            <person name="Tsang A."/>
            <person name="Wiebenga A."/>
            <person name="Young D."/>
            <person name="Pisabarro A."/>
            <person name="Eastwood D.C."/>
            <person name="Martin F."/>
            <person name="Cullen D."/>
            <person name="Grigoriev I.V."/>
            <person name="Hibbett D.S."/>
        </authorList>
    </citation>
    <scope>NUCLEOTIDE SEQUENCE [LARGE SCALE GENOMIC DNA]</scope>
    <source>
        <strain evidence="12">FP-91666</strain>
    </source>
</reference>
<dbReference type="GO" id="GO:0005385">
    <property type="term" value="F:zinc ion transmembrane transporter activity"/>
    <property type="evidence" value="ECO:0007669"/>
    <property type="project" value="InterPro"/>
</dbReference>
<feature type="compositionally biased region" description="Low complexity" evidence="8">
    <location>
        <begin position="518"/>
        <end position="529"/>
    </location>
</feature>
<gene>
    <name evidence="11" type="ORF">STEHIDRAFT_126056</name>
</gene>
<evidence type="ECO:0000256" key="1">
    <source>
        <dbReference type="ARBA" id="ARBA00004141"/>
    </source>
</evidence>
<evidence type="ECO:0000256" key="5">
    <source>
        <dbReference type="ARBA" id="ARBA00022989"/>
    </source>
</evidence>
<accession>R7RYP0</accession>
<keyword evidence="5 9" id="KW-1133">Transmembrane helix</keyword>
<dbReference type="FunFam" id="1.20.1510.10:FF:000033">
    <property type="entry name" value="Unplaced genomic scaffold supercont1.9, whole genome shotgun sequence"/>
    <property type="match status" value="1"/>
</dbReference>
<keyword evidence="7 9" id="KW-0472">Membrane</keyword>
<feature type="transmembrane region" description="Helical" evidence="9">
    <location>
        <begin position="607"/>
        <end position="633"/>
    </location>
</feature>
<feature type="transmembrane region" description="Helical" evidence="9">
    <location>
        <begin position="285"/>
        <end position="304"/>
    </location>
</feature>
<keyword evidence="4 9" id="KW-0812">Transmembrane</keyword>
<dbReference type="GeneID" id="18797703"/>
<dbReference type="SUPFAM" id="SSF161111">
    <property type="entry name" value="Cation efflux protein transmembrane domain-like"/>
    <property type="match status" value="1"/>
</dbReference>
<dbReference type="PANTHER" id="PTHR45755:SF4">
    <property type="entry name" value="ZINC TRANSPORTER 7"/>
    <property type="match status" value="1"/>
</dbReference>
<dbReference type="Gene3D" id="1.20.1510.10">
    <property type="entry name" value="Cation efflux protein transmembrane domain"/>
    <property type="match status" value="2"/>
</dbReference>
<feature type="region of interest" description="Disordered" evidence="8">
    <location>
        <begin position="411"/>
        <end position="552"/>
    </location>
</feature>
<dbReference type="InterPro" id="IPR058533">
    <property type="entry name" value="Cation_efflux_TM"/>
</dbReference>
<dbReference type="GO" id="GO:0016020">
    <property type="term" value="C:membrane"/>
    <property type="evidence" value="ECO:0007669"/>
    <property type="project" value="UniProtKB-SubCell"/>
</dbReference>
<keyword evidence="6" id="KW-0406">Ion transport</keyword>
<feature type="transmembrane region" description="Helical" evidence="9">
    <location>
        <begin position="316"/>
        <end position="335"/>
    </location>
</feature>
<feature type="domain" description="Cation efflux protein transmembrane" evidence="10">
    <location>
        <begin position="285"/>
        <end position="417"/>
    </location>
</feature>
<dbReference type="OMA" id="FWVVMRV"/>
<feature type="transmembrane region" description="Helical" evidence="9">
    <location>
        <begin position="639"/>
        <end position="657"/>
    </location>
</feature>
<dbReference type="GO" id="GO:0005794">
    <property type="term" value="C:Golgi apparatus"/>
    <property type="evidence" value="ECO:0007669"/>
    <property type="project" value="TreeGrafter"/>
</dbReference>
<evidence type="ECO:0000313" key="12">
    <source>
        <dbReference type="Proteomes" id="UP000053927"/>
    </source>
</evidence>
<feature type="compositionally biased region" description="Basic and acidic residues" evidence="8">
    <location>
        <begin position="419"/>
        <end position="504"/>
    </location>
</feature>